<dbReference type="eggNOG" id="COG2919">
    <property type="taxonomic scope" value="Bacteria"/>
</dbReference>
<dbReference type="OrthoDB" id="5526255at2"/>
<dbReference type="PANTHER" id="PTHR37485:SF1">
    <property type="entry name" value="CELL DIVISION PROTEIN FTSB"/>
    <property type="match status" value="1"/>
</dbReference>
<feature type="coiled-coil region" evidence="7">
    <location>
        <begin position="54"/>
        <end position="88"/>
    </location>
</feature>
<accession>A0LN60</accession>
<dbReference type="STRING" id="335543.Sfum_3189"/>
<dbReference type="GO" id="GO:0043093">
    <property type="term" value="P:FtsZ-dependent cytokinesis"/>
    <property type="evidence" value="ECO:0007669"/>
    <property type="project" value="TreeGrafter"/>
</dbReference>
<keyword evidence="3 8" id="KW-0812">Transmembrane</keyword>
<evidence type="ECO:0000256" key="8">
    <source>
        <dbReference type="SAM" id="Phobius"/>
    </source>
</evidence>
<dbReference type="PANTHER" id="PTHR37485">
    <property type="entry name" value="CELL DIVISION PROTEIN FTSB"/>
    <property type="match status" value="1"/>
</dbReference>
<dbReference type="InterPro" id="IPR007060">
    <property type="entry name" value="FtsL/DivIC"/>
</dbReference>
<keyword evidence="6" id="KW-0131">Cell cycle</keyword>
<evidence type="ECO:0000256" key="1">
    <source>
        <dbReference type="ARBA" id="ARBA00022475"/>
    </source>
</evidence>
<evidence type="ECO:0000256" key="4">
    <source>
        <dbReference type="ARBA" id="ARBA00022989"/>
    </source>
</evidence>
<dbReference type="RefSeq" id="WP_011699987.1">
    <property type="nucleotide sequence ID" value="NC_008554.1"/>
</dbReference>
<keyword evidence="2 9" id="KW-0132">Cell division</keyword>
<dbReference type="AlphaFoldDB" id="A0LN60"/>
<gene>
    <name evidence="9" type="ordered locus">Sfum_3189</name>
</gene>
<dbReference type="InParanoid" id="A0LN60"/>
<evidence type="ECO:0000256" key="2">
    <source>
        <dbReference type="ARBA" id="ARBA00022618"/>
    </source>
</evidence>
<evidence type="ECO:0000256" key="5">
    <source>
        <dbReference type="ARBA" id="ARBA00023136"/>
    </source>
</evidence>
<organism evidence="9 10">
    <name type="scientific">Syntrophobacter fumaroxidans (strain DSM 10017 / MPOB)</name>
    <dbReference type="NCBI Taxonomy" id="335543"/>
    <lineage>
        <taxon>Bacteria</taxon>
        <taxon>Pseudomonadati</taxon>
        <taxon>Thermodesulfobacteriota</taxon>
        <taxon>Syntrophobacteria</taxon>
        <taxon>Syntrophobacterales</taxon>
        <taxon>Syntrophobacteraceae</taxon>
        <taxon>Syntrophobacter</taxon>
    </lineage>
</organism>
<evidence type="ECO:0000256" key="7">
    <source>
        <dbReference type="SAM" id="Coils"/>
    </source>
</evidence>
<dbReference type="KEGG" id="sfu:Sfum_3189"/>
<evidence type="ECO:0000256" key="6">
    <source>
        <dbReference type="ARBA" id="ARBA00023306"/>
    </source>
</evidence>
<keyword evidence="1" id="KW-1003">Cell membrane</keyword>
<evidence type="ECO:0000313" key="10">
    <source>
        <dbReference type="Proteomes" id="UP000001784"/>
    </source>
</evidence>
<name>A0LN60_SYNFM</name>
<keyword evidence="10" id="KW-1185">Reference proteome</keyword>
<proteinExistence type="predicted"/>
<dbReference type="Pfam" id="PF04977">
    <property type="entry name" value="DivIC"/>
    <property type="match status" value="1"/>
</dbReference>
<evidence type="ECO:0000256" key="3">
    <source>
        <dbReference type="ARBA" id="ARBA00022692"/>
    </source>
</evidence>
<dbReference type="FunCoup" id="A0LN60">
    <property type="interactions" value="21"/>
</dbReference>
<keyword evidence="7" id="KW-0175">Coiled coil</keyword>
<evidence type="ECO:0000313" key="9">
    <source>
        <dbReference type="EMBL" id="ABK18862.1"/>
    </source>
</evidence>
<dbReference type="Proteomes" id="UP000001784">
    <property type="component" value="Chromosome"/>
</dbReference>
<keyword evidence="4 8" id="KW-1133">Transmembrane helix</keyword>
<dbReference type="InterPro" id="IPR023081">
    <property type="entry name" value="Cell_div_FtsB"/>
</dbReference>
<reference evidence="9 10" key="1">
    <citation type="submission" date="2006-10" db="EMBL/GenBank/DDBJ databases">
        <title>Complete sequence of Syntrophobacter fumaroxidans MPOB.</title>
        <authorList>
            <consortium name="US DOE Joint Genome Institute"/>
            <person name="Copeland A."/>
            <person name="Lucas S."/>
            <person name="Lapidus A."/>
            <person name="Barry K."/>
            <person name="Detter J.C."/>
            <person name="Glavina del Rio T."/>
            <person name="Hammon N."/>
            <person name="Israni S."/>
            <person name="Pitluck S."/>
            <person name="Goltsman E.G."/>
            <person name="Martinez M."/>
            <person name="Schmutz J."/>
            <person name="Larimer F."/>
            <person name="Land M."/>
            <person name="Hauser L."/>
            <person name="Kyrpides N."/>
            <person name="Kim E."/>
            <person name="Boone D.R."/>
            <person name="Brockman F."/>
            <person name="Culley D."/>
            <person name="Ferry J."/>
            <person name="Gunsalus R."/>
            <person name="McInerney M.J."/>
            <person name="Morrison M."/>
            <person name="Plugge C."/>
            <person name="Rohlin L."/>
            <person name="Scholten J."/>
            <person name="Sieber J."/>
            <person name="Stams A.J.M."/>
            <person name="Worm P."/>
            <person name="Henstra A.M."/>
            <person name="Richardson P."/>
        </authorList>
    </citation>
    <scope>NUCLEOTIDE SEQUENCE [LARGE SCALE GENOMIC DNA]</scope>
    <source>
        <strain evidence="10">DSM 10017 / MPOB</strain>
    </source>
</reference>
<keyword evidence="5 8" id="KW-0472">Membrane</keyword>
<protein>
    <submittedName>
        <fullName evidence="9">Cell division protein FtsB</fullName>
    </submittedName>
</protein>
<dbReference type="GO" id="GO:0030428">
    <property type="term" value="C:cell septum"/>
    <property type="evidence" value="ECO:0007669"/>
    <property type="project" value="TreeGrafter"/>
</dbReference>
<feature type="transmembrane region" description="Helical" evidence="8">
    <location>
        <begin position="25"/>
        <end position="46"/>
    </location>
</feature>
<dbReference type="EMBL" id="CP000478">
    <property type="protein sequence ID" value="ABK18862.1"/>
    <property type="molecule type" value="Genomic_DNA"/>
</dbReference>
<sequence length="122" mass="14098" precursor="true">MNRKTPDTPHKSEGGLLSLFKGVQLLRFLVVILLVANLILLYAIFFSAQGIQGYRRHEEQVRELEAKILKLKRENQKLFDKIVSFKNDPQAQERLVRQELGWVREGELMIEFGPPDVAGPRK</sequence>
<dbReference type="HOGENOM" id="CLU_2025600_0_0_7"/>